<organism evidence="7 8">
    <name type="scientific">Penicillium steckii</name>
    <dbReference type="NCBI Taxonomy" id="303698"/>
    <lineage>
        <taxon>Eukaryota</taxon>
        <taxon>Fungi</taxon>
        <taxon>Dikarya</taxon>
        <taxon>Ascomycota</taxon>
        <taxon>Pezizomycotina</taxon>
        <taxon>Eurotiomycetes</taxon>
        <taxon>Eurotiomycetidae</taxon>
        <taxon>Eurotiales</taxon>
        <taxon>Aspergillaceae</taxon>
        <taxon>Penicillium</taxon>
    </lineage>
</organism>
<dbReference type="InterPro" id="IPR019189">
    <property type="entry name" value="Ribosomal_mL41"/>
</dbReference>
<dbReference type="GO" id="GO:0005762">
    <property type="term" value="C:mitochondrial large ribosomal subunit"/>
    <property type="evidence" value="ECO:0007669"/>
    <property type="project" value="InterPro"/>
</dbReference>
<comment type="similarity">
    <text evidence="2">Belongs to the mitochondrion-specific ribosomal protein mL41 family.</text>
</comment>
<evidence type="ECO:0000256" key="3">
    <source>
        <dbReference type="ARBA" id="ARBA00022946"/>
    </source>
</evidence>
<protein>
    <submittedName>
        <fullName evidence="7">Uncharacterized protein</fullName>
    </submittedName>
</protein>
<proteinExistence type="inferred from homology"/>
<evidence type="ECO:0000256" key="5">
    <source>
        <dbReference type="ARBA" id="ARBA00023128"/>
    </source>
</evidence>
<dbReference type="EMBL" id="MLKD01000036">
    <property type="protein sequence ID" value="OQE14334.1"/>
    <property type="molecule type" value="Genomic_DNA"/>
</dbReference>
<dbReference type="GO" id="GO:0003735">
    <property type="term" value="F:structural constituent of ribosome"/>
    <property type="evidence" value="ECO:0007669"/>
    <property type="project" value="InterPro"/>
</dbReference>
<dbReference type="Proteomes" id="UP000191285">
    <property type="component" value="Unassembled WGS sequence"/>
</dbReference>
<keyword evidence="4" id="KW-0689">Ribosomal protein</keyword>
<evidence type="ECO:0000313" key="8">
    <source>
        <dbReference type="Proteomes" id="UP000191285"/>
    </source>
</evidence>
<dbReference type="Pfam" id="PF09809">
    <property type="entry name" value="MRP-L27"/>
    <property type="match status" value="1"/>
</dbReference>
<gene>
    <name evidence="7" type="ORF">PENSTE_c036G09624</name>
</gene>
<keyword evidence="8" id="KW-1185">Reference proteome</keyword>
<evidence type="ECO:0000256" key="1">
    <source>
        <dbReference type="ARBA" id="ARBA00004173"/>
    </source>
</evidence>
<dbReference type="OrthoDB" id="408933at2759"/>
<dbReference type="PANTHER" id="PTHR21338:SF0">
    <property type="entry name" value="LARGE RIBOSOMAL SUBUNIT PROTEIN ML41"/>
    <property type="match status" value="1"/>
</dbReference>
<evidence type="ECO:0000256" key="6">
    <source>
        <dbReference type="ARBA" id="ARBA00023274"/>
    </source>
</evidence>
<name>A0A1V6SKY0_9EURO</name>
<dbReference type="PANTHER" id="PTHR21338">
    <property type="entry name" value="MITOCHONDRIAL RIBOSOMAL PROTEIN L41"/>
    <property type="match status" value="1"/>
</dbReference>
<comment type="subcellular location">
    <subcellularLocation>
        <location evidence="1">Mitochondrion</location>
    </subcellularLocation>
</comment>
<accession>A0A1V6SKY0</accession>
<evidence type="ECO:0000256" key="2">
    <source>
        <dbReference type="ARBA" id="ARBA00010152"/>
    </source>
</evidence>
<keyword evidence="3" id="KW-0809">Transit peptide</keyword>
<dbReference type="STRING" id="303698.A0A1V6SKY0"/>
<reference evidence="8" key="1">
    <citation type="journal article" date="2017" name="Nat. Microbiol.">
        <title>Global analysis of biosynthetic gene clusters reveals vast potential of secondary metabolite production in Penicillium species.</title>
        <authorList>
            <person name="Nielsen J.C."/>
            <person name="Grijseels S."/>
            <person name="Prigent S."/>
            <person name="Ji B."/>
            <person name="Dainat J."/>
            <person name="Nielsen K.F."/>
            <person name="Frisvad J.C."/>
            <person name="Workman M."/>
            <person name="Nielsen J."/>
        </authorList>
    </citation>
    <scope>NUCLEOTIDE SEQUENCE [LARGE SCALE GENOMIC DNA]</scope>
    <source>
        <strain evidence="8">IBT 24891</strain>
    </source>
</reference>
<evidence type="ECO:0000313" key="7">
    <source>
        <dbReference type="EMBL" id="OQE14334.1"/>
    </source>
</evidence>
<sequence>MFKPSNPMMARLRFTTKQVNGGFYKGNRTGSMGHFDKKGNYVIDWHKVRTYVAPDDLDDFKLTPFVTKVAEPKRSRYTKDVEKNGRTVTMVDSLKGQDYLNLWGERNGEEIMQREVEEYKSQR</sequence>
<evidence type="ECO:0000256" key="4">
    <source>
        <dbReference type="ARBA" id="ARBA00022980"/>
    </source>
</evidence>
<dbReference type="GO" id="GO:0006412">
    <property type="term" value="P:translation"/>
    <property type="evidence" value="ECO:0007669"/>
    <property type="project" value="TreeGrafter"/>
</dbReference>
<comment type="caution">
    <text evidence="7">The sequence shown here is derived from an EMBL/GenBank/DDBJ whole genome shotgun (WGS) entry which is preliminary data.</text>
</comment>
<keyword evidence="6" id="KW-0687">Ribonucleoprotein</keyword>
<keyword evidence="5" id="KW-0496">Mitochondrion</keyword>
<dbReference type="AlphaFoldDB" id="A0A1V6SKY0"/>